<evidence type="ECO:0000256" key="5">
    <source>
        <dbReference type="ARBA" id="ARBA00023242"/>
    </source>
</evidence>
<feature type="region of interest" description="Disordered" evidence="6">
    <location>
        <begin position="564"/>
        <end position="608"/>
    </location>
</feature>
<keyword evidence="9" id="KW-1185">Reference proteome</keyword>
<evidence type="ECO:0000256" key="4">
    <source>
        <dbReference type="ARBA" id="ARBA00023163"/>
    </source>
</evidence>
<gene>
    <name evidence="8" type="ORF">P170DRAFT_361597</name>
</gene>
<dbReference type="GO" id="GO:0009893">
    <property type="term" value="P:positive regulation of metabolic process"/>
    <property type="evidence" value="ECO:0007669"/>
    <property type="project" value="UniProtKB-ARBA"/>
</dbReference>
<evidence type="ECO:0000256" key="3">
    <source>
        <dbReference type="ARBA" id="ARBA00023125"/>
    </source>
</evidence>
<accession>A0A2I2G3Z2</accession>
<dbReference type="SUPFAM" id="SSF57701">
    <property type="entry name" value="Zn2/Cys6 DNA-binding domain"/>
    <property type="match status" value="1"/>
</dbReference>
<keyword evidence="3" id="KW-0238">DNA-binding</keyword>
<reference evidence="8 9" key="1">
    <citation type="submission" date="2016-12" db="EMBL/GenBank/DDBJ databases">
        <title>The genomes of Aspergillus section Nigri reveals drivers in fungal speciation.</title>
        <authorList>
            <consortium name="DOE Joint Genome Institute"/>
            <person name="Vesth T.C."/>
            <person name="Nybo J."/>
            <person name="Theobald S."/>
            <person name="Brandl J."/>
            <person name="Frisvad J.C."/>
            <person name="Nielsen K.F."/>
            <person name="Lyhne E.K."/>
            <person name="Kogle M.E."/>
            <person name="Kuo A."/>
            <person name="Riley R."/>
            <person name="Clum A."/>
            <person name="Nolan M."/>
            <person name="Lipzen A."/>
            <person name="Salamov A."/>
            <person name="Henrissat B."/>
            <person name="Wiebenga A."/>
            <person name="De Vries R.P."/>
            <person name="Grigoriev I.V."/>
            <person name="Mortensen U.H."/>
            <person name="Andersen M.R."/>
            <person name="Baker S.E."/>
        </authorList>
    </citation>
    <scope>NUCLEOTIDE SEQUENCE [LARGE SCALE GENOMIC DNA]</scope>
    <source>
        <strain evidence="8 9">IBT 23096</strain>
    </source>
</reference>
<dbReference type="OrthoDB" id="103819at2759"/>
<dbReference type="Pfam" id="PF00172">
    <property type="entry name" value="Zn_clus"/>
    <property type="match status" value="1"/>
</dbReference>
<dbReference type="VEuPathDB" id="FungiDB:P170DRAFT_361597"/>
<organism evidence="8 9">
    <name type="scientific">Aspergillus steynii IBT 23096</name>
    <dbReference type="NCBI Taxonomy" id="1392250"/>
    <lineage>
        <taxon>Eukaryota</taxon>
        <taxon>Fungi</taxon>
        <taxon>Dikarya</taxon>
        <taxon>Ascomycota</taxon>
        <taxon>Pezizomycotina</taxon>
        <taxon>Eurotiomycetes</taxon>
        <taxon>Eurotiomycetidae</taxon>
        <taxon>Eurotiales</taxon>
        <taxon>Aspergillaceae</taxon>
        <taxon>Aspergillus</taxon>
        <taxon>Aspergillus subgen. Circumdati</taxon>
    </lineage>
</organism>
<dbReference type="GO" id="GO:0006351">
    <property type="term" value="P:DNA-templated transcription"/>
    <property type="evidence" value="ECO:0007669"/>
    <property type="project" value="InterPro"/>
</dbReference>
<dbReference type="PANTHER" id="PTHR46910">
    <property type="entry name" value="TRANSCRIPTION FACTOR PDR1"/>
    <property type="match status" value="1"/>
</dbReference>
<dbReference type="RefSeq" id="XP_024702902.1">
    <property type="nucleotide sequence ID" value="XM_024844477.1"/>
</dbReference>
<dbReference type="GO" id="GO:0008270">
    <property type="term" value="F:zinc ion binding"/>
    <property type="evidence" value="ECO:0007669"/>
    <property type="project" value="InterPro"/>
</dbReference>
<dbReference type="AlphaFoldDB" id="A0A2I2G3Z2"/>
<dbReference type="InterPro" id="IPR001138">
    <property type="entry name" value="Zn2Cys6_DnaBD"/>
</dbReference>
<keyword evidence="2" id="KW-0805">Transcription regulation</keyword>
<keyword evidence="5" id="KW-0539">Nucleus</keyword>
<feature type="compositionally biased region" description="Low complexity" evidence="6">
    <location>
        <begin position="575"/>
        <end position="591"/>
    </location>
</feature>
<dbReference type="InterPro" id="IPR007219">
    <property type="entry name" value="XnlR_reg_dom"/>
</dbReference>
<dbReference type="EMBL" id="MSFO01000005">
    <property type="protein sequence ID" value="PLB47600.1"/>
    <property type="molecule type" value="Genomic_DNA"/>
</dbReference>
<dbReference type="Proteomes" id="UP000234275">
    <property type="component" value="Unassembled WGS sequence"/>
</dbReference>
<protein>
    <recommendedName>
        <fullName evidence="7">Zn(2)-C6 fungal-type domain-containing protein</fullName>
    </recommendedName>
</protein>
<evidence type="ECO:0000256" key="6">
    <source>
        <dbReference type="SAM" id="MobiDB-lite"/>
    </source>
</evidence>
<dbReference type="GO" id="GO:0000981">
    <property type="term" value="F:DNA-binding transcription factor activity, RNA polymerase II-specific"/>
    <property type="evidence" value="ECO:0007669"/>
    <property type="project" value="InterPro"/>
</dbReference>
<dbReference type="InterPro" id="IPR050987">
    <property type="entry name" value="AtrR-like"/>
</dbReference>
<dbReference type="SMART" id="SM00066">
    <property type="entry name" value="GAL4"/>
    <property type="match status" value="1"/>
</dbReference>
<feature type="compositionally biased region" description="Pro residues" evidence="6">
    <location>
        <begin position="592"/>
        <end position="602"/>
    </location>
</feature>
<keyword evidence="4" id="KW-0804">Transcription</keyword>
<keyword evidence="1" id="KW-0479">Metal-binding</keyword>
<dbReference type="PROSITE" id="PS50048">
    <property type="entry name" value="ZN2_CY6_FUNGAL_2"/>
    <property type="match status" value="1"/>
</dbReference>
<evidence type="ECO:0000313" key="9">
    <source>
        <dbReference type="Proteomes" id="UP000234275"/>
    </source>
</evidence>
<evidence type="ECO:0000256" key="1">
    <source>
        <dbReference type="ARBA" id="ARBA00022723"/>
    </source>
</evidence>
<comment type="caution">
    <text evidence="8">The sequence shown here is derived from an EMBL/GenBank/DDBJ whole genome shotgun (WGS) entry which is preliminary data.</text>
</comment>
<dbReference type="Pfam" id="PF04082">
    <property type="entry name" value="Fungal_trans"/>
    <property type="match status" value="1"/>
</dbReference>
<dbReference type="GO" id="GO:0003677">
    <property type="term" value="F:DNA binding"/>
    <property type="evidence" value="ECO:0007669"/>
    <property type="project" value="UniProtKB-KW"/>
</dbReference>
<name>A0A2I2G3Z2_9EURO</name>
<dbReference type="STRING" id="1392250.A0A2I2G3Z2"/>
<evidence type="ECO:0000256" key="2">
    <source>
        <dbReference type="ARBA" id="ARBA00023015"/>
    </source>
</evidence>
<dbReference type="CDD" id="cd00067">
    <property type="entry name" value="GAL4"/>
    <property type="match status" value="1"/>
</dbReference>
<dbReference type="Gene3D" id="4.10.240.10">
    <property type="entry name" value="Zn(2)-C6 fungal-type DNA-binding domain"/>
    <property type="match status" value="1"/>
</dbReference>
<dbReference type="GeneID" id="36552177"/>
<dbReference type="PROSITE" id="PS00463">
    <property type="entry name" value="ZN2_CY6_FUNGAL_1"/>
    <property type="match status" value="1"/>
</dbReference>
<evidence type="ECO:0000259" key="7">
    <source>
        <dbReference type="PROSITE" id="PS50048"/>
    </source>
</evidence>
<dbReference type="PANTHER" id="PTHR46910:SF25">
    <property type="entry name" value="ABC-TRANSPORTER-REGULATING TRANSCRIPTION FACTOR"/>
    <property type="match status" value="1"/>
</dbReference>
<feature type="region of interest" description="Disordered" evidence="6">
    <location>
        <begin position="635"/>
        <end position="658"/>
    </location>
</feature>
<dbReference type="InterPro" id="IPR036864">
    <property type="entry name" value="Zn2-C6_fun-type_DNA-bd_sf"/>
</dbReference>
<evidence type="ECO:0000313" key="8">
    <source>
        <dbReference type="EMBL" id="PLB47600.1"/>
    </source>
</evidence>
<proteinExistence type="predicted"/>
<dbReference type="CDD" id="cd12148">
    <property type="entry name" value="fungal_TF_MHR"/>
    <property type="match status" value="1"/>
</dbReference>
<sequence length="658" mass="72654">MSDLACTRCRERKIRCGRERPHCRSCEREEGVVCVYQNPVKRVNHLKLLCDSVELLQQRLTSIESHFSRLHRRADSADPAELSEFRSAAAENSSAPRPAVHRRGLPSLASLCRDFQTRVLRAGHTVASGPLQQLCDRSTQLEPFPPYADVTVPLLPKAHVATAIEHFLQHVDCQTDVFDPQHLREQLDRVYAEHDDVWAICFKTITLIVLGLEITQAGALIGDFARSLLPNRAALVSSRLLTTLRLVNVQTLILLSVAAQQFDPPGWAELMFANACLLARTMGLHNPSVMTDESTQERKRVLQALYIRDRRLCISRGTPSWLPGTEHELTLQMANIADDSPHTDYVRLAMIQDEVYTQAHTSAVDHKALEWLAQYASQSGLFNAPISSVNSQSVRVLEFLATRILASKHDTAQARLDAQASCLLVLIMHGDKGQDVAEAFQTLLPGATGSPGSDTPSSFFSALDAFSLPGIFLLVDGILQSNAQSSIPISDLDLLHRLSACYTEQTARMPSTHYHRKVSWILDQLLLVIDMIRNPQDPSLDCLGEELHPSSHNSELPRVADTTDLTTPWPPRAPSSTSLTWDTWLSSTSPLGPSPLGPPTPMDPTRAASPDLLTQMLAVSQGLDGSEELHWTSMLETSGRKRRRTDGDALAPGSGIFD</sequence>
<feature type="domain" description="Zn(2)-C6 fungal-type" evidence="7">
    <location>
        <begin position="5"/>
        <end position="36"/>
    </location>
</feature>